<dbReference type="EMBL" id="JADMLG010000011">
    <property type="protein sequence ID" value="MBH0779666.1"/>
    <property type="molecule type" value="Genomic_DNA"/>
</dbReference>
<evidence type="ECO:0000259" key="1">
    <source>
        <dbReference type="Pfam" id="PF00296"/>
    </source>
</evidence>
<accession>A0A931IED6</accession>
<proteinExistence type="predicted"/>
<dbReference type="GO" id="GO:0016705">
    <property type="term" value="F:oxidoreductase activity, acting on paired donors, with incorporation or reduction of molecular oxygen"/>
    <property type="evidence" value="ECO:0007669"/>
    <property type="project" value="InterPro"/>
</dbReference>
<evidence type="ECO:0000313" key="3">
    <source>
        <dbReference type="Proteomes" id="UP000655751"/>
    </source>
</evidence>
<sequence length="279" mass="29784">MTDKAFEFAVIAAPKDRKQWLEAARQAEDLGYTSLLSSDVLTAPSPFPALAVAAGATTTLRLGTWVIAAPLRGPRMTAWDAHTLSVLSGGRFDLGVGTGMPFVLEDAKKLLGLTPGSAAQRLTQVEQTIDELRALDGADGHTPVLIAAGGPRARALAAAKADRITVASGPFTTRDEIAALVARIREQAGERGADLEFVAPIYVIGDEAPPQISRLLRTDMRTLVERDSLSILRGTARDMADELLRRRERSGISSFTINAVFAEQFAPVLDLLGASRAVR</sequence>
<dbReference type="InterPro" id="IPR011251">
    <property type="entry name" value="Luciferase-like_dom"/>
</dbReference>
<protein>
    <submittedName>
        <fullName evidence="2">LLM class flavin-dependent oxidoreductase</fullName>
    </submittedName>
</protein>
<evidence type="ECO:0000313" key="2">
    <source>
        <dbReference type="EMBL" id="MBH0779666.1"/>
    </source>
</evidence>
<dbReference type="PANTHER" id="PTHR43244">
    <property type="match status" value="1"/>
</dbReference>
<gene>
    <name evidence="2" type="ORF">IT779_25675</name>
</gene>
<name>A0A931IED6_9NOCA</name>
<organism evidence="2 3">
    <name type="scientific">Nocardia bovistercoris</name>
    <dbReference type="NCBI Taxonomy" id="2785916"/>
    <lineage>
        <taxon>Bacteria</taxon>
        <taxon>Bacillati</taxon>
        <taxon>Actinomycetota</taxon>
        <taxon>Actinomycetes</taxon>
        <taxon>Mycobacteriales</taxon>
        <taxon>Nocardiaceae</taxon>
        <taxon>Nocardia</taxon>
    </lineage>
</organism>
<feature type="domain" description="Luciferase-like" evidence="1">
    <location>
        <begin position="16"/>
        <end position="107"/>
    </location>
</feature>
<dbReference type="Gene3D" id="3.20.20.30">
    <property type="entry name" value="Luciferase-like domain"/>
    <property type="match status" value="1"/>
</dbReference>
<dbReference type="AlphaFoldDB" id="A0A931IED6"/>
<feature type="domain" description="Luciferase-like" evidence="1">
    <location>
        <begin position="134"/>
        <end position="217"/>
    </location>
</feature>
<dbReference type="RefSeq" id="WP_196151961.1">
    <property type="nucleotide sequence ID" value="NZ_JADMLG010000011.1"/>
</dbReference>
<keyword evidence="3" id="KW-1185">Reference proteome</keyword>
<reference evidence="2" key="1">
    <citation type="submission" date="2020-11" db="EMBL/GenBank/DDBJ databases">
        <title>Nocardia NEAU-351.nov., a novel actinomycete isolated from the cow dung.</title>
        <authorList>
            <person name="Zhang X."/>
        </authorList>
    </citation>
    <scope>NUCLEOTIDE SEQUENCE</scope>
    <source>
        <strain evidence="2">NEAU-351</strain>
    </source>
</reference>
<dbReference type="Proteomes" id="UP000655751">
    <property type="component" value="Unassembled WGS sequence"/>
</dbReference>
<dbReference type="Pfam" id="PF00296">
    <property type="entry name" value="Bac_luciferase"/>
    <property type="match status" value="2"/>
</dbReference>
<dbReference type="InterPro" id="IPR036661">
    <property type="entry name" value="Luciferase-like_sf"/>
</dbReference>
<dbReference type="InterPro" id="IPR050564">
    <property type="entry name" value="F420-G6PD/mer"/>
</dbReference>
<dbReference type="PANTHER" id="PTHR43244:SF2">
    <property type="entry name" value="CONSERVED HYPOTHETICAL ALANINE AND PROLINE-RICH PROTEIN"/>
    <property type="match status" value="1"/>
</dbReference>
<dbReference type="SUPFAM" id="SSF51679">
    <property type="entry name" value="Bacterial luciferase-like"/>
    <property type="match status" value="1"/>
</dbReference>
<comment type="caution">
    <text evidence="2">The sequence shown here is derived from an EMBL/GenBank/DDBJ whole genome shotgun (WGS) entry which is preliminary data.</text>
</comment>